<feature type="region of interest" description="Disordered" evidence="1">
    <location>
        <begin position="139"/>
        <end position="172"/>
    </location>
</feature>
<protein>
    <recommendedName>
        <fullName evidence="3">DUF7154 domain-containing protein</fullName>
    </recommendedName>
</protein>
<dbReference type="Pfam" id="PF23673">
    <property type="entry name" value="DUF7154"/>
    <property type="match status" value="1"/>
</dbReference>
<evidence type="ECO:0000259" key="3">
    <source>
        <dbReference type="Pfam" id="PF23673"/>
    </source>
</evidence>
<feature type="compositionally biased region" description="Low complexity" evidence="1">
    <location>
        <begin position="151"/>
        <end position="172"/>
    </location>
</feature>
<evidence type="ECO:0000256" key="1">
    <source>
        <dbReference type="SAM" id="MobiDB-lite"/>
    </source>
</evidence>
<proteinExistence type="predicted"/>
<feature type="compositionally biased region" description="Polar residues" evidence="1">
    <location>
        <begin position="139"/>
        <end position="150"/>
    </location>
</feature>
<keyword evidence="5" id="KW-1185">Reference proteome</keyword>
<comment type="caution">
    <text evidence="4">The sequence shown here is derived from an EMBL/GenBank/DDBJ whole genome shotgun (WGS) entry which is preliminary data.</text>
</comment>
<feature type="transmembrane region" description="Helical" evidence="2">
    <location>
        <begin position="70"/>
        <end position="91"/>
    </location>
</feature>
<dbReference type="AlphaFoldDB" id="A0A2G5SAH7"/>
<dbReference type="InterPro" id="IPR055578">
    <property type="entry name" value="DUF7154"/>
</dbReference>
<evidence type="ECO:0000313" key="4">
    <source>
        <dbReference type="EMBL" id="PIC12064.1"/>
    </source>
</evidence>
<evidence type="ECO:0000256" key="2">
    <source>
        <dbReference type="SAM" id="Phobius"/>
    </source>
</evidence>
<keyword evidence="2" id="KW-1133">Transmembrane helix</keyword>
<reference evidence="5" key="1">
    <citation type="submission" date="2017-10" db="EMBL/GenBank/DDBJ databases">
        <title>Rapid genome shrinkage in a self-fertile nematode reveals novel sperm competition proteins.</title>
        <authorList>
            <person name="Yin D."/>
            <person name="Schwarz E.M."/>
            <person name="Thomas C.G."/>
            <person name="Felde R.L."/>
            <person name="Korf I.F."/>
            <person name="Cutter A.D."/>
            <person name="Schartner C.M."/>
            <person name="Ralston E.J."/>
            <person name="Meyer B.J."/>
            <person name="Haag E.S."/>
        </authorList>
    </citation>
    <scope>NUCLEOTIDE SEQUENCE [LARGE SCALE GENOMIC DNA]</scope>
    <source>
        <strain evidence="5">JU1422</strain>
    </source>
</reference>
<keyword evidence="2" id="KW-0812">Transmembrane</keyword>
<organism evidence="4 5">
    <name type="scientific">Caenorhabditis nigoni</name>
    <dbReference type="NCBI Taxonomy" id="1611254"/>
    <lineage>
        <taxon>Eukaryota</taxon>
        <taxon>Metazoa</taxon>
        <taxon>Ecdysozoa</taxon>
        <taxon>Nematoda</taxon>
        <taxon>Chromadorea</taxon>
        <taxon>Rhabditida</taxon>
        <taxon>Rhabditina</taxon>
        <taxon>Rhabditomorpha</taxon>
        <taxon>Rhabditoidea</taxon>
        <taxon>Rhabditidae</taxon>
        <taxon>Peloderinae</taxon>
        <taxon>Caenorhabditis</taxon>
    </lineage>
</organism>
<evidence type="ECO:0000313" key="5">
    <source>
        <dbReference type="Proteomes" id="UP000230233"/>
    </source>
</evidence>
<dbReference type="PANTHER" id="PTHR23062:SF3">
    <property type="entry name" value="ANF_RECEPTOR DOMAIN-CONTAINING PROTEIN-RELATED"/>
    <property type="match status" value="1"/>
</dbReference>
<dbReference type="PANTHER" id="PTHR23062">
    <property type="entry name" value="HYPOTHETICAL PROTEIN C.ELEGANS"/>
    <property type="match status" value="1"/>
</dbReference>
<accession>A0A2G5SAH7</accession>
<dbReference type="GO" id="GO:0045087">
    <property type="term" value="P:innate immune response"/>
    <property type="evidence" value="ECO:0007669"/>
    <property type="project" value="TreeGrafter"/>
</dbReference>
<feature type="domain" description="DUF7154" evidence="3">
    <location>
        <begin position="314"/>
        <end position="416"/>
    </location>
</feature>
<keyword evidence="2" id="KW-0472">Membrane</keyword>
<gene>
    <name evidence="4" type="ORF">B9Z55_028683</name>
</gene>
<dbReference type="EMBL" id="PDUG01000029">
    <property type="protein sequence ID" value="PIC12064.1"/>
    <property type="molecule type" value="Genomic_DNA"/>
</dbReference>
<dbReference type="Proteomes" id="UP000230233">
    <property type="component" value="Unassembled WGS sequence"/>
</dbReference>
<name>A0A2G5SAH7_9PELO</name>
<dbReference type="STRING" id="1611254.A0A2G5SAH7"/>
<sequence length="418" mass="47308">MQEVAGYEITINDVFNNAPPQTEYVHDNNYRSSAVYDYPSFGRNDQEAIYENINYISKPKLFFKKYSCRLLAVLVLAILVAVSIILFLVVLKHSHHTVTATTFRTAPDSTSTYTTTSTHTTTKIPITRITRIPAQTSAKTSTNLEKTTVASSTGAETTYTTTQPQMTTSTSDTSCNSTTFPSTFLFAYSNDLSSDTVLDTFHQFSSYLKYYYWFGSKFFSNTQTPVCGSIIAILLKRYNNEADVSRLVSLIRYHHAIVHVMISATPSGGSQPKAMYSVASKTNGMGMVEYDKHFPDAIDWVPLFIFPYPIYAVTIPVSGNGTKTLPDFYPPSASMYWIGITYQDHVPIDTFQYFKFGLTYDQGNCSFSVNSREVSIWDDGNYYIESSSLMNLNYKITMDYNYLGRDVQHLQFRIYTIM</sequence>